<proteinExistence type="predicted"/>
<sequence>MRLAVAVVLFASAARADEPSRLSVVTAKSQPAIESVSVYRAVAQAREARAKAIVTATKLDQPITLPDRGPFTFFVTPKGGKQVVVGQVVTVEPGKTHTIKLVEKLGVVDVFRRDDSPRVGRIVVTDPFDAGPDEKGHVAVQSANDFRVEMLVPEGDYAVWVVPENGARAVRVADRIRVLAGRIVRVD</sequence>
<protein>
    <submittedName>
        <fullName evidence="1">Uncharacterized protein</fullName>
    </submittedName>
</protein>
<gene>
    <name evidence="1" type="ORF">ETAA1_07340</name>
</gene>
<keyword evidence="2" id="KW-1185">Reference proteome</keyword>
<reference evidence="1 2" key="1">
    <citation type="submission" date="2019-02" db="EMBL/GenBank/DDBJ databases">
        <title>Deep-cultivation of Planctomycetes and their phenomic and genomic characterization uncovers novel biology.</title>
        <authorList>
            <person name="Wiegand S."/>
            <person name="Jogler M."/>
            <person name="Boedeker C."/>
            <person name="Pinto D."/>
            <person name="Vollmers J."/>
            <person name="Rivas-Marin E."/>
            <person name="Kohn T."/>
            <person name="Peeters S.H."/>
            <person name="Heuer A."/>
            <person name="Rast P."/>
            <person name="Oberbeckmann S."/>
            <person name="Bunk B."/>
            <person name="Jeske O."/>
            <person name="Meyerdierks A."/>
            <person name="Storesund J.E."/>
            <person name="Kallscheuer N."/>
            <person name="Luecker S."/>
            <person name="Lage O.M."/>
            <person name="Pohl T."/>
            <person name="Merkel B.J."/>
            <person name="Hornburger P."/>
            <person name="Mueller R.-W."/>
            <person name="Bruemmer F."/>
            <person name="Labrenz M."/>
            <person name="Spormann A.M."/>
            <person name="Op den Camp H."/>
            <person name="Overmann J."/>
            <person name="Amann R."/>
            <person name="Jetten M.S.M."/>
            <person name="Mascher T."/>
            <person name="Medema M.H."/>
            <person name="Devos D.P."/>
            <person name="Kaster A.-K."/>
            <person name="Ovreas L."/>
            <person name="Rohde M."/>
            <person name="Galperin M.Y."/>
            <person name="Jogler C."/>
        </authorList>
    </citation>
    <scope>NUCLEOTIDE SEQUENCE [LARGE SCALE GENOMIC DNA]</scope>
    <source>
        <strain evidence="1 2">ETA_A1</strain>
    </source>
</reference>
<dbReference type="EMBL" id="CP036273">
    <property type="protein sequence ID" value="QDU18838.1"/>
    <property type="molecule type" value="Genomic_DNA"/>
</dbReference>
<name>A0A517XMV0_9BACT</name>
<organism evidence="1 2">
    <name type="scientific">Urbifossiella limnaea</name>
    <dbReference type="NCBI Taxonomy" id="2528023"/>
    <lineage>
        <taxon>Bacteria</taxon>
        <taxon>Pseudomonadati</taxon>
        <taxon>Planctomycetota</taxon>
        <taxon>Planctomycetia</taxon>
        <taxon>Gemmatales</taxon>
        <taxon>Gemmataceae</taxon>
        <taxon>Urbifossiella</taxon>
    </lineage>
</organism>
<dbReference type="Proteomes" id="UP000319576">
    <property type="component" value="Chromosome"/>
</dbReference>
<dbReference type="OrthoDB" id="288353at2"/>
<evidence type="ECO:0000313" key="2">
    <source>
        <dbReference type="Proteomes" id="UP000319576"/>
    </source>
</evidence>
<dbReference type="RefSeq" id="WP_145234393.1">
    <property type="nucleotide sequence ID" value="NZ_CP036273.1"/>
</dbReference>
<dbReference type="KEGG" id="uli:ETAA1_07340"/>
<evidence type="ECO:0000313" key="1">
    <source>
        <dbReference type="EMBL" id="QDU18838.1"/>
    </source>
</evidence>
<dbReference type="AlphaFoldDB" id="A0A517XMV0"/>
<accession>A0A517XMV0</accession>